<dbReference type="Gene3D" id="3.40.50.1240">
    <property type="entry name" value="Phosphoglycerate mutase-like"/>
    <property type="match status" value="1"/>
</dbReference>
<dbReference type="RefSeq" id="WP_177023972.1">
    <property type="nucleotide sequence ID" value="NZ_JACAQV010000010.1"/>
</dbReference>
<gene>
    <name evidence="1" type="ORF">HX810_09255</name>
</gene>
<dbReference type="SMART" id="SM00855">
    <property type="entry name" value="PGAM"/>
    <property type="match status" value="1"/>
</dbReference>
<dbReference type="Proteomes" id="UP000561369">
    <property type="component" value="Unassembled WGS sequence"/>
</dbReference>
<reference evidence="1 2" key="1">
    <citation type="submission" date="2020-04" db="EMBL/GenBank/DDBJ databases">
        <title>Molecular characterization of pseudomonads from Agaricus bisporus reveal novel blotch 2 pathogens in Western Europe.</title>
        <authorList>
            <person name="Taparia T."/>
            <person name="Krijger M."/>
            <person name="Haynes E."/>
            <person name="Elpinstone J.G."/>
            <person name="Noble R."/>
            <person name="Van Der Wolf J."/>
        </authorList>
    </citation>
    <scope>NUCLEOTIDE SEQUENCE [LARGE SCALE GENOMIC DNA]</scope>
    <source>
        <strain evidence="1 2">IPO3765</strain>
    </source>
</reference>
<protein>
    <submittedName>
        <fullName evidence="1">Histidine phosphatase family protein</fullName>
    </submittedName>
</protein>
<evidence type="ECO:0000313" key="1">
    <source>
        <dbReference type="EMBL" id="NWF07848.1"/>
    </source>
</evidence>
<dbReference type="AlphaFoldDB" id="A0A7Y8GD58"/>
<comment type="caution">
    <text evidence="1">The sequence shown here is derived from an EMBL/GenBank/DDBJ whole genome shotgun (WGS) entry which is preliminary data.</text>
</comment>
<name>A0A7Y8GD58_9PSED</name>
<dbReference type="EMBL" id="JACAQV010000010">
    <property type="protein sequence ID" value="NWF07848.1"/>
    <property type="molecule type" value="Genomic_DNA"/>
</dbReference>
<dbReference type="InterPro" id="IPR029033">
    <property type="entry name" value="His_PPase_superfam"/>
</dbReference>
<sequence length="196" mass="21696">MQATRLTLICHAVTPLQKYGRFPDDESAAMDWQGAALSLAGRFKKTLRLVSAPEARTRQTAGLFGAEAQIENALRDADFGAWKGQAIDQLAPDALAAWMTDSTAAPHGGESVEQLCTRVGHWLKSLESHPGHVVAVTHPFVIRAALLYVMQFPLSKFYLIDVEPLSATELRFNSVWRLRLETHAECHERGKIHAPQ</sequence>
<accession>A0A7Y8GD58</accession>
<dbReference type="Pfam" id="PF00300">
    <property type="entry name" value="His_Phos_1"/>
    <property type="match status" value="1"/>
</dbReference>
<dbReference type="SUPFAM" id="SSF53254">
    <property type="entry name" value="Phosphoglycerate mutase-like"/>
    <property type="match status" value="1"/>
</dbReference>
<evidence type="ECO:0000313" key="2">
    <source>
        <dbReference type="Proteomes" id="UP000561369"/>
    </source>
</evidence>
<organism evidence="1 2">
    <name type="scientific">Pseudomonas salomonii</name>
    <dbReference type="NCBI Taxonomy" id="191391"/>
    <lineage>
        <taxon>Bacteria</taxon>
        <taxon>Pseudomonadati</taxon>
        <taxon>Pseudomonadota</taxon>
        <taxon>Gammaproteobacteria</taxon>
        <taxon>Pseudomonadales</taxon>
        <taxon>Pseudomonadaceae</taxon>
        <taxon>Pseudomonas</taxon>
    </lineage>
</organism>
<proteinExistence type="predicted"/>
<dbReference type="InterPro" id="IPR013078">
    <property type="entry name" value="His_Pase_superF_clade-1"/>
</dbReference>